<evidence type="ECO:0000313" key="2">
    <source>
        <dbReference type="EMBL" id="CAG8785300.1"/>
    </source>
</evidence>
<reference evidence="2" key="1">
    <citation type="submission" date="2021-06" db="EMBL/GenBank/DDBJ databases">
        <authorList>
            <person name="Kallberg Y."/>
            <person name="Tangrot J."/>
            <person name="Rosling A."/>
        </authorList>
    </citation>
    <scope>NUCLEOTIDE SEQUENCE</scope>
    <source>
        <strain evidence="2">IN212</strain>
    </source>
</reference>
<evidence type="ECO:0000256" key="1">
    <source>
        <dbReference type="SAM" id="MobiDB-lite"/>
    </source>
</evidence>
<comment type="caution">
    <text evidence="2">The sequence shown here is derived from an EMBL/GenBank/DDBJ whole genome shotgun (WGS) entry which is preliminary data.</text>
</comment>
<dbReference type="AlphaFoldDB" id="A0A9N9JLS6"/>
<organism evidence="2 3">
    <name type="scientific">Racocetra fulgida</name>
    <dbReference type="NCBI Taxonomy" id="60492"/>
    <lineage>
        <taxon>Eukaryota</taxon>
        <taxon>Fungi</taxon>
        <taxon>Fungi incertae sedis</taxon>
        <taxon>Mucoromycota</taxon>
        <taxon>Glomeromycotina</taxon>
        <taxon>Glomeromycetes</taxon>
        <taxon>Diversisporales</taxon>
        <taxon>Gigasporaceae</taxon>
        <taxon>Racocetra</taxon>
    </lineage>
</organism>
<feature type="non-terminal residue" evidence="2">
    <location>
        <position position="1"/>
    </location>
</feature>
<proteinExistence type="predicted"/>
<gene>
    <name evidence="2" type="ORF">RFULGI_LOCUS16192</name>
</gene>
<name>A0A9N9JLS6_9GLOM</name>
<dbReference type="Proteomes" id="UP000789396">
    <property type="component" value="Unassembled WGS sequence"/>
</dbReference>
<feature type="region of interest" description="Disordered" evidence="1">
    <location>
        <begin position="1"/>
        <end position="28"/>
    </location>
</feature>
<feature type="compositionally biased region" description="Basic residues" evidence="1">
    <location>
        <begin position="1"/>
        <end position="15"/>
    </location>
</feature>
<keyword evidence="3" id="KW-1185">Reference proteome</keyword>
<evidence type="ECO:0000313" key="3">
    <source>
        <dbReference type="Proteomes" id="UP000789396"/>
    </source>
</evidence>
<sequence>PKQHQLPKQHPKQHQHPTQLPTQLPKQPPKQDFILRVSLVDYHGNAILDEIIRQPF</sequence>
<feature type="compositionally biased region" description="Low complexity" evidence="1">
    <location>
        <begin position="16"/>
        <end position="25"/>
    </location>
</feature>
<dbReference type="EMBL" id="CAJVPZ010056102">
    <property type="protein sequence ID" value="CAG8785300.1"/>
    <property type="molecule type" value="Genomic_DNA"/>
</dbReference>
<protein>
    <submittedName>
        <fullName evidence="2">7383_t:CDS:1</fullName>
    </submittedName>
</protein>
<feature type="non-terminal residue" evidence="2">
    <location>
        <position position="56"/>
    </location>
</feature>
<accession>A0A9N9JLS6</accession>